<keyword evidence="1" id="KW-0175">Coiled coil</keyword>
<gene>
    <name evidence="2" type="ORF">NAEGRDRAFT_80995</name>
</gene>
<protein>
    <submittedName>
        <fullName evidence="2">Uncharacterized protein</fullName>
    </submittedName>
</protein>
<feature type="coiled-coil region" evidence="1">
    <location>
        <begin position="233"/>
        <end position="263"/>
    </location>
</feature>
<feature type="coiled-coil region" evidence="1">
    <location>
        <begin position="602"/>
        <end position="654"/>
    </location>
</feature>
<dbReference type="Proteomes" id="UP000006671">
    <property type="component" value="Unassembled WGS sequence"/>
</dbReference>
<evidence type="ECO:0000313" key="3">
    <source>
        <dbReference type="Proteomes" id="UP000006671"/>
    </source>
</evidence>
<accession>D2VRP3</accession>
<dbReference type="AlphaFoldDB" id="D2VRP3"/>
<dbReference type="RefSeq" id="XP_002673171.1">
    <property type="nucleotide sequence ID" value="XM_002673125.1"/>
</dbReference>
<dbReference type="EMBL" id="GG738892">
    <property type="protein sequence ID" value="EFC40427.1"/>
    <property type="molecule type" value="Genomic_DNA"/>
</dbReference>
<feature type="coiled-coil region" evidence="1">
    <location>
        <begin position="326"/>
        <end position="566"/>
    </location>
</feature>
<name>D2VRP3_NAEGR</name>
<proteinExistence type="predicted"/>
<evidence type="ECO:0000256" key="1">
    <source>
        <dbReference type="SAM" id="Coils"/>
    </source>
</evidence>
<keyword evidence="3" id="KW-1185">Reference proteome</keyword>
<evidence type="ECO:0000313" key="2">
    <source>
        <dbReference type="EMBL" id="EFC40427.1"/>
    </source>
</evidence>
<dbReference type="InParanoid" id="D2VRP3"/>
<dbReference type="VEuPathDB" id="AmoebaDB:NAEGRDRAFT_80995"/>
<sequence length="754" mass="88680">MLPDIENWSNMDVSMILVNSGEVWVVRDQSEWTKLINGIHGEEKKCLVVLDSNGKSVKKFDQSTINYLICKGKLEDKENSSSEVMRGLELFNEYVQYSIRKFENSRINLNSRLETLQKMNFKEKYHNFKLEQSLNVDFSKIVNEMQEKLRLVREKTRLIVVEMNSFLAPNLRKSIDGLSIQERIEYFDNLINNFTQIKKLFKNPFDDMTKRLFDELLLFDGFEPYYRLTLQECSRINNVKRELENYLQQAREEEQENQAQFKEFIGIEKFKYVLKIAPSIVDYISNETNSSMEDVVEMASSIQSVTNIQGENTLYSLEEEEMDEDQQLKDQEIQDLRSQIEGLNNRIAELNNQVNGCDVKNNSLIIGNVEFTKMFEKEMQDMTDKFNKEIECLKMEKEEIEKNMKEEKENMLQQLEIEKQQRQDYEKQIKALRDDVEYLKNEKKNENNKANKEITGLNEQLKTEKEQISKLMKQLSFLKEESETEEAKYNANIKEQKEKYQTLLTDLNEIQQKLESSKGECTAVKSQLEENAGKYCENISNLEGLIVMLKDEIRNDTQNYNEYQQKYFDSKILLESLEVKLSERVEELKKVYDINSNLEYQLGESNHEKEKLMEDFKILQDQLDMKLSMCVAENLNLEEKLKNLENEKEQLLISSFVDPPNQTDASNDKQKRLLESLANQLQLISFSLASVIQDRARWIDNVLEILTNLITGEIDNLDEDQLNDIVRGLCNRWHFARDKKLIDENGSDARGIGH</sequence>
<reference evidence="2 3" key="1">
    <citation type="journal article" date="2010" name="Cell">
        <title>The genome of Naegleria gruberi illuminates early eukaryotic versatility.</title>
        <authorList>
            <person name="Fritz-Laylin L.K."/>
            <person name="Prochnik S.E."/>
            <person name="Ginger M.L."/>
            <person name="Dacks J.B."/>
            <person name="Carpenter M.L."/>
            <person name="Field M.C."/>
            <person name="Kuo A."/>
            <person name="Paredez A."/>
            <person name="Chapman J."/>
            <person name="Pham J."/>
            <person name="Shu S."/>
            <person name="Neupane R."/>
            <person name="Cipriano M."/>
            <person name="Mancuso J."/>
            <person name="Tu H."/>
            <person name="Salamov A."/>
            <person name="Lindquist E."/>
            <person name="Shapiro H."/>
            <person name="Lucas S."/>
            <person name="Grigoriev I.V."/>
            <person name="Cande W.Z."/>
            <person name="Fulton C."/>
            <person name="Rokhsar D.S."/>
            <person name="Dawson S.C."/>
        </authorList>
    </citation>
    <scope>NUCLEOTIDE SEQUENCE [LARGE SCALE GENOMIC DNA]</scope>
    <source>
        <strain evidence="2 3">NEG-M</strain>
    </source>
</reference>
<dbReference type="KEGG" id="ngr:NAEGRDRAFT_80995"/>
<dbReference type="GeneID" id="8851069"/>
<organism evidence="3">
    <name type="scientific">Naegleria gruberi</name>
    <name type="common">Amoeba</name>
    <dbReference type="NCBI Taxonomy" id="5762"/>
    <lineage>
        <taxon>Eukaryota</taxon>
        <taxon>Discoba</taxon>
        <taxon>Heterolobosea</taxon>
        <taxon>Tetramitia</taxon>
        <taxon>Eutetramitia</taxon>
        <taxon>Vahlkampfiidae</taxon>
        <taxon>Naegleria</taxon>
    </lineage>
</organism>